<evidence type="ECO:0000313" key="8">
    <source>
        <dbReference type="Proteomes" id="UP000291088"/>
    </source>
</evidence>
<feature type="domain" description="GH26" evidence="6">
    <location>
        <begin position="1"/>
        <end position="319"/>
    </location>
</feature>
<dbReference type="InterPro" id="IPR000805">
    <property type="entry name" value="Glyco_hydro_26"/>
</dbReference>
<dbReference type="PROSITE" id="PS51764">
    <property type="entry name" value="GH26"/>
    <property type="match status" value="1"/>
</dbReference>
<dbReference type="GO" id="GO:0006080">
    <property type="term" value="P:substituted mannan metabolic process"/>
    <property type="evidence" value="ECO:0007669"/>
    <property type="project" value="InterPro"/>
</dbReference>
<evidence type="ECO:0000313" key="7">
    <source>
        <dbReference type="EMBL" id="RYC27300.1"/>
    </source>
</evidence>
<feature type="signal peptide" evidence="5">
    <location>
        <begin position="1"/>
        <end position="28"/>
    </location>
</feature>
<evidence type="ECO:0000256" key="2">
    <source>
        <dbReference type="ARBA" id="ARBA00022801"/>
    </source>
</evidence>
<accession>A0A4Q2U1I1</accession>
<dbReference type="GO" id="GO:0016985">
    <property type="term" value="F:mannan endo-1,4-beta-mannosidase activity"/>
    <property type="evidence" value="ECO:0007669"/>
    <property type="project" value="InterPro"/>
</dbReference>
<protein>
    <submittedName>
        <fullName evidence="7">Glycosyl hydrolase family 5</fullName>
    </submittedName>
</protein>
<dbReference type="InterPro" id="IPR017853">
    <property type="entry name" value="GH"/>
</dbReference>
<dbReference type="OrthoDB" id="9816550at2"/>
<dbReference type="PANTHER" id="PTHR40079">
    <property type="entry name" value="MANNAN ENDO-1,4-BETA-MANNOSIDASE E-RELATED"/>
    <property type="match status" value="1"/>
</dbReference>
<organism evidence="7 8">
    <name type="scientific">Ciceribacter ferrooxidans</name>
    <dbReference type="NCBI Taxonomy" id="2509717"/>
    <lineage>
        <taxon>Bacteria</taxon>
        <taxon>Pseudomonadati</taxon>
        <taxon>Pseudomonadota</taxon>
        <taxon>Alphaproteobacteria</taxon>
        <taxon>Hyphomicrobiales</taxon>
        <taxon>Rhizobiaceae</taxon>
        <taxon>Ciceribacter</taxon>
    </lineage>
</organism>
<feature type="chain" id="PRO_5020382078" evidence="5">
    <location>
        <begin position="29"/>
        <end position="319"/>
    </location>
</feature>
<dbReference type="EMBL" id="SDVB01000042">
    <property type="protein sequence ID" value="RYC27300.1"/>
    <property type="molecule type" value="Genomic_DNA"/>
</dbReference>
<name>A0A4Q2U1I1_9HYPH</name>
<evidence type="ECO:0000256" key="5">
    <source>
        <dbReference type="SAM" id="SignalP"/>
    </source>
</evidence>
<dbReference type="Pfam" id="PF02156">
    <property type="entry name" value="Glyco_hydro_26"/>
    <property type="match status" value="1"/>
</dbReference>
<comment type="caution">
    <text evidence="7">The sequence shown here is derived from an EMBL/GenBank/DDBJ whole genome shotgun (WGS) entry which is preliminary data.</text>
</comment>
<feature type="active site" description="Proton donor" evidence="4">
    <location>
        <position position="156"/>
    </location>
</feature>
<dbReference type="RefSeq" id="WP_129330231.1">
    <property type="nucleotide sequence ID" value="NZ_SDVB01000042.1"/>
</dbReference>
<dbReference type="InterPro" id="IPR022790">
    <property type="entry name" value="GH26_dom"/>
</dbReference>
<keyword evidence="5" id="KW-0732">Signal</keyword>
<gene>
    <name evidence="7" type="ORF">EUU22_00840</name>
</gene>
<dbReference type="AlphaFoldDB" id="A0A4Q2U1I1"/>
<proteinExistence type="inferred from homology"/>
<evidence type="ECO:0000256" key="3">
    <source>
        <dbReference type="ARBA" id="ARBA00023295"/>
    </source>
</evidence>
<reference evidence="7 8" key="1">
    <citation type="submission" date="2019-01" db="EMBL/GenBank/DDBJ databases">
        <authorList>
            <person name="Deng T."/>
        </authorList>
    </citation>
    <scope>NUCLEOTIDE SEQUENCE [LARGE SCALE GENOMIC DNA]</scope>
    <source>
        <strain evidence="7 8">F8825</strain>
    </source>
</reference>
<keyword evidence="8" id="KW-1185">Reference proteome</keyword>
<feature type="active site" description="Nucleophile" evidence="4">
    <location>
        <position position="260"/>
    </location>
</feature>
<evidence type="ECO:0000256" key="4">
    <source>
        <dbReference type="PROSITE-ProRule" id="PRU01100"/>
    </source>
</evidence>
<dbReference type="Gene3D" id="3.20.20.80">
    <property type="entry name" value="Glycosidases"/>
    <property type="match status" value="1"/>
</dbReference>
<dbReference type="PANTHER" id="PTHR40079:SF4">
    <property type="entry name" value="GH26 DOMAIN-CONTAINING PROTEIN-RELATED"/>
    <property type="match status" value="1"/>
</dbReference>
<evidence type="ECO:0000259" key="6">
    <source>
        <dbReference type="PROSITE" id="PS51764"/>
    </source>
</evidence>
<comment type="similarity">
    <text evidence="1 4">Belongs to the glycosyl hydrolase 26 family.</text>
</comment>
<keyword evidence="3 4" id="KW-0326">Glycosidase</keyword>
<keyword evidence="2 4" id="KW-0378">Hydrolase</keyword>
<dbReference type="SUPFAM" id="SSF51445">
    <property type="entry name" value="(Trans)glycosidases"/>
    <property type="match status" value="1"/>
</dbReference>
<dbReference type="Proteomes" id="UP000291088">
    <property type="component" value="Unassembled WGS sequence"/>
</dbReference>
<evidence type="ECO:0000256" key="1">
    <source>
        <dbReference type="ARBA" id="ARBA00007754"/>
    </source>
</evidence>
<sequence length="319" mass="35901">MKTLKQKALAATAMVLLLVGASVPMSQAQNAGGMAGNAVQSIMDKRPVVHPGGLTFGAYDPHGDFSEQKDLGIEGLFLPWEDVDLESLKAADGYALARGRTLLITIEPWSWDVDWRLTSNQLRMKVLNGDYDVNMRTIAAIIGQMKSPVIVRWGQEMEDTSGRFSWAGWDPQSYLTAYHRMMDIVRKEAPQAKLMWSPKGLPNLKNYYPGDDYADYIGLSVFGLEGYDERAYGGPRTVPESVKQGYDLVQGYGKPVWIAEFGYEGGDSYLQSWMQDATVKRAEYPRLEAVVYFNDKEVHPWPYDLGRPNWRVVREPTVN</sequence>